<evidence type="ECO:0000313" key="3">
    <source>
        <dbReference type="Proteomes" id="UP000078397"/>
    </source>
</evidence>
<feature type="region of interest" description="Disordered" evidence="1">
    <location>
        <begin position="17"/>
        <end position="52"/>
    </location>
</feature>
<comment type="caution">
    <text evidence="2">The sequence shown here is derived from an EMBL/GenBank/DDBJ whole genome shotgun (WGS) entry which is preliminary data.</text>
</comment>
<dbReference type="OrthoDB" id="5332316at2759"/>
<dbReference type="RefSeq" id="XP_018145779.1">
    <property type="nucleotide sequence ID" value="XM_018284331.1"/>
</dbReference>
<keyword evidence="3" id="KW-1185">Reference proteome</keyword>
<gene>
    <name evidence="2" type="ORF">VFPPC_05085</name>
</gene>
<organism evidence="2 3">
    <name type="scientific">Pochonia chlamydosporia 170</name>
    <dbReference type="NCBI Taxonomy" id="1380566"/>
    <lineage>
        <taxon>Eukaryota</taxon>
        <taxon>Fungi</taxon>
        <taxon>Dikarya</taxon>
        <taxon>Ascomycota</taxon>
        <taxon>Pezizomycotina</taxon>
        <taxon>Sordariomycetes</taxon>
        <taxon>Hypocreomycetidae</taxon>
        <taxon>Hypocreales</taxon>
        <taxon>Clavicipitaceae</taxon>
        <taxon>Pochonia</taxon>
    </lineage>
</organism>
<dbReference type="KEGG" id="pchm:VFPPC_05085"/>
<sequence>MIQPQWLRRAATVLPPSISTRRLSSKTPAPDTPWPLLKKRTRPSRDDDHIHSGGTALIESLKKRQNPIQAEITPSPDTHDATSSADSRTMLILHGLSTNLNASDFYRLAPSDLSSWQSAIKKVQQQRNPTTLEPLGRYHISFSSSEAAMSYRDRLFRLHKLVRHKLASETGLWKSDVPRHLRSPDGDDPAEELEKFTITSGTHRAVDVDRRRVSGAHKWAQKLGEIAKKFDYGDKPPVVLVHVSPPLTADDLGRYIREDGVSRACEWKVCPPQELQAMVVDRDVGKNDDGDGTATEVDVRPQTQREIDIREKIKGRFVVVCANEAEARRFHRHWNQKTLTAGPGDTAAMRSIVHASIINW</sequence>
<name>A0A179FVA8_METCM</name>
<evidence type="ECO:0000256" key="1">
    <source>
        <dbReference type="SAM" id="MobiDB-lite"/>
    </source>
</evidence>
<dbReference type="STRING" id="1380566.A0A179FVA8"/>
<dbReference type="AlphaFoldDB" id="A0A179FVA8"/>
<feature type="compositionally biased region" description="Polar residues" evidence="1">
    <location>
        <begin position="17"/>
        <end position="27"/>
    </location>
</feature>
<dbReference type="GeneID" id="28848325"/>
<dbReference type="EMBL" id="LSBJ02000003">
    <property type="protein sequence ID" value="OAQ68929.1"/>
    <property type="molecule type" value="Genomic_DNA"/>
</dbReference>
<reference evidence="2 3" key="1">
    <citation type="journal article" date="2016" name="PLoS Pathog.">
        <title>Biosynthesis of antibiotic leucinostatins in bio-control fungus Purpureocillium lilacinum and their inhibition on phytophthora revealed by genome mining.</title>
        <authorList>
            <person name="Wang G."/>
            <person name="Liu Z."/>
            <person name="Lin R."/>
            <person name="Li E."/>
            <person name="Mao Z."/>
            <person name="Ling J."/>
            <person name="Yang Y."/>
            <person name="Yin W.B."/>
            <person name="Xie B."/>
        </authorList>
    </citation>
    <scope>NUCLEOTIDE SEQUENCE [LARGE SCALE GENOMIC DNA]</scope>
    <source>
        <strain evidence="2">170</strain>
    </source>
</reference>
<proteinExistence type="predicted"/>
<protein>
    <submittedName>
        <fullName evidence="2">Uncharacterized protein</fullName>
    </submittedName>
</protein>
<dbReference type="Proteomes" id="UP000078397">
    <property type="component" value="Unassembled WGS sequence"/>
</dbReference>
<accession>A0A179FVA8</accession>
<evidence type="ECO:0000313" key="2">
    <source>
        <dbReference type="EMBL" id="OAQ68929.1"/>
    </source>
</evidence>